<dbReference type="PANTHER" id="PTHR34825:SF1">
    <property type="entry name" value="AAA-ATPASE-LIKE DOMAIN-CONTAINING PROTEIN"/>
    <property type="match status" value="1"/>
</dbReference>
<dbReference type="Proteomes" id="UP000789396">
    <property type="component" value="Unassembled WGS sequence"/>
</dbReference>
<sequence>MNQPELNKPSNYPRIDISTGDFKDFRLRSDVLVDKSKSLNLSMLKYFFEIETDTRGNPLPPNEKTNHILFTGGEMEGGIEGSKVLEPLKVSTDKSAMDQQGKYPVIFLDLKDVKGGSSYQEVENKIKIQIFNAFVEHNYLKQYLVPSDDILENTLEKEQLIRCFLGKPEKADLEVSLKLLSKFLYQHFNQKVYLLIDEYDTVINDAFLELKPKEFDKVLKLFRTMLGSVLKGNVYLEKAVLTGILRIAKANLFSDLNNVKEYNLLDKKFTEYYGFTQEEFGGQTVYNPLSVMCCLEEKDSGGTDLVEQAILSDENQLDLQNLLKGRNITKKLYKQIALDQIKKDKRAFYSLLVFAGYLNPVETEVGYKLSIPNQEVREIYEERVVAGSFQLAKNIAEIFYSGLMLGISSDLSPTYFIASEAEVGEGRGDLTLLPKSPRSTQAFILEYKVCKNEKQLKAKAKKGLEQIEKNHYDAQAKQHPQVKKITKLALAFWKKKLALEYKIEERVSDDV</sequence>
<proteinExistence type="predicted"/>
<dbReference type="Pfam" id="PF08011">
    <property type="entry name" value="PDDEXK_9"/>
    <property type="match status" value="1"/>
</dbReference>
<accession>A0A9N9GZS7</accession>
<comment type="caution">
    <text evidence="2">The sequence shown here is derived from an EMBL/GenBank/DDBJ whole genome shotgun (WGS) entry which is preliminary data.</text>
</comment>
<protein>
    <submittedName>
        <fullName evidence="2">17100_t:CDS:1</fullName>
    </submittedName>
</protein>
<keyword evidence="3" id="KW-1185">Reference proteome</keyword>
<reference evidence="2" key="1">
    <citation type="submission" date="2021-06" db="EMBL/GenBank/DDBJ databases">
        <authorList>
            <person name="Kallberg Y."/>
            <person name="Tangrot J."/>
            <person name="Rosling A."/>
        </authorList>
    </citation>
    <scope>NUCLEOTIDE SEQUENCE</scope>
    <source>
        <strain evidence="2">IN212</strain>
    </source>
</reference>
<name>A0A9N9GZS7_9GLOM</name>
<gene>
    <name evidence="2" type="ORF">RFULGI_LOCUS8113</name>
</gene>
<evidence type="ECO:0000313" key="2">
    <source>
        <dbReference type="EMBL" id="CAG8641890.1"/>
    </source>
</evidence>
<dbReference type="InterPro" id="IPR018631">
    <property type="entry name" value="AAA-ATPase-like_dom"/>
</dbReference>
<organism evidence="2 3">
    <name type="scientific">Racocetra fulgida</name>
    <dbReference type="NCBI Taxonomy" id="60492"/>
    <lineage>
        <taxon>Eukaryota</taxon>
        <taxon>Fungi</taxon>
        <taxon>Fungi incertae sedis</taxon>
        <taxon>Mucoromycota</taxon>
        <taxon>Glomeromycotina</taxon>
        <taxon>Glomeromycetes</taxon>
        <taxon>Diversisporales</taxon>
        <taxon>Gigasporaceae</taxon>
        <taxon>Racocetra</taxon>
    </lineage>
</organism>
<dbReference type="AlphaFoldDB" id="A0A9N9GZS7"/>
<evidence type="ECO:0000313" key="3">
    <source>
        <dbReference type="Proteomes" id="UP000789396"/>
    </source>
</evidence>
<feature type="domain" description="AAA-ATPase-like" evidence="1">
    <location>
        <begin position="85"/>
        <end position="253"/>
    </location>
</feature>
<dbReference type="Pfam" id="PF09820">
    <property type="entry name" value="AAA-ATPase_like"/>
    <property type="match status" value="1"/>
</dbReference>
<dbReference type="OrthoDB" id="5584915at2759"/>
<dbReference type="EMBL" id="CAJVPZ010012659">
    <property type="protein sequence ID" value="CAG8641890.1"/>
    <property type="molecule type" value="Genomic_DNA"/>
</dbReference>
<dbReference type="InterPro" id="IPR012547">
    <property type="entry name" value="PDDEXK_9"/>
</dbReference>
<dbReference type="PANTHER" id="PTHR34825">
    <property type="entry name" value="CONSERVED PROTEIN, WITH A WEAK D-GALACTARATE DEHYDRATASE/ALTRONATE HYDROLASE DOMAIN"/>
    <property type="match status" value="1"/>
</dbReference>
<evidence type="ECO:0000259" key="1">
    <source>
        <dbReference type="Pfam" id="PF09820"/>
    </source>
</evidence>